<sequence>MIGRNVSTTSTVGISATEGTTISLGEDCMLAIGVQLRADDGHPIFDVHTEKRVNVSRDIVIGAHVWLGYNSAVLGES</sequence>
<keyword evidence="1" id="KW-0808">Transferase</keyword>
<keyword evidence="2" id="KW-1185">Reference proteome</keyword>
<proteinExistence type="predicted"/>
<evidence type="ECO:0000313" key="2">
    <source>
        <dbReference type="Proteomes" id="UP000196320"/>
    </source>
</evidence>
<name>A0A1R4KMH2_9MICO</name>
<gene>
    <name evidence="1" type="ORF">FM104_14150</name>
</gene>
<dbReference type="EMBL" id="FUKO01000037">
    <property type="protein sequence ID" value="SJN45581.1"/>
    <property type="molecule type" value="Genomic_DNA"/>
</dbReference>
<dbReference type="GO" id="GO:0016740">
    <property type="term" value="F:transferase activity"/>
    <property type="evidence" value="ECO:0007669"/>
    <property type="project" value="UniProtKB-KW"/>
</dbReference>
<protein>
    <submittedName>
        <fullName evidence="1">Putative capsule O-acetyl transferase</fullName>
    </submittedName>
</protein>
<dbReference type="Gene3D" id="2.160.10.10">
    <property type="entry name" value="Hexapeptide repeat proteins"/>
    <property type="match status" value="1"/>
</dbReference>
<evidence type="ECO:0000313" key="1">
    <source>
        <dbReference type="EMBL" id="SJN45581.1"/>
    </source>
</evidence>
<dbReference type="Proteomes" id="UP000196320">
    <property type="component" value="Unassembled WGS sequence"/>
</dbReference>
<dbReference type="AlphaFoldDB" id="A0A1R4KMH2"/>
<dbReference type="InterPro" id="IPR011004">
    <property type="entry name" value="Trimer_LpxA-like_sf"/>
</dbReference>
<dbReference type="SUPFAM" id="SSF51161">
    <property type="entry name" value="Trimeric LpxA-like enzymes"/>
    <property type="match status" value="1"/>
</dbReference>
<organism evidence="1 2">
    <name type="scientific">Microbacterium esteraromaticum</name>
    <dbReference type="NCBI Taxonomy" id="57043"/>
    <lineage>
        <taxon>Bacteria</taxon>
        <taxon>Bacillati</taxon>
        <taxon>Actinomycetota</taxon>
        <taxon>Actinomycetes</taxon>
        <taxon>Micrococcales</taxon>
        <taxon>Microbacteriaceae</taxon>
        <taxon>Microbacterium</taxon>
    </lineage>
</organism>
<accession>A0A1R4KMH2</accession>
<reference evidence="1 2" key="1">
    <citation type="submission" date="2017-02" db="EMBL/GenBank/DDBJ databases">
        <authorList>
            <person name="Peterson S.W."/>
        </authorList>
    </citation>
    <scope>NUCLEOTIDE SEQUENCE [LARGE SCALE GENOMIC DNA]</scope>
    <source>
        <strain evidence="1 2">B Mb 05.01</strain>
    </source>
</reference>